<keyword evidence="6" id="KW-0503">Monooxygenase</keyword>
<evidence type="ECO:0000313" key="8">
    <source>
        <dbReference type="Proteomes" id="UP000824120"/>
    </source>
</evidence>
<evidence type="ECO:0000256" key="1">
    <source>
        <dbReference type="ARBA" id="ARBA00010617"/>
    </source>
</evidence>
<evidence type="ECO:0000256" key="6">
    <source>
        <dbReference type="ARBA" id="ARBA00023033"/>
    </source>
</evidence>
<dbReference type="Proteomes" id="UP000824120">
    <property type="component" value="Chromosome 1"/>
</dbReference>
<evidence type="ECO:0000256" key="5">
    <source>
        <dbReference type="ARBA" id="ARBA00023004"/>
    </source>
</evidence>
<organism evidence="7 8">
    <name type="scientific">Solanum commersonii</name>
    <name type="common">Commerson's wild potato</name>
    <name type="synonym">Commerson's nightshade</name>
    <dbReference type="NCBI Taxonomy" id="4109"/>
    <lineage>
        <taxon>Eukaryota</taxon>
        <taxon>Viridiplantae</taxon>
        <taxon>Streptophyta</taxon>
        <taxon>Embryophyta</taxon>
        <taxon>Tracheophyta</taxon>
        <taxon>Spermatophyta</taxon>
        <taxon>Magnoliopsida</taxon>
        <taxon>eudicotyledons</taxon>
        <taxon>Gunneridae</taxon>
        <taxon>Pentapetalae</taxon>
        <taxon>asterids</taxon>
        <taxon>lamiids</taxon>
        <taxon>Solanales</taxon>
        <taxon>Solanaceae</taxon>
        <taxon>Solanoideae</taxon>
        <taxon>Solaneae</taxon>
        <taxon>Solanum</taxon>
    </lineage>
</organism>
<evidence type="ECO:0000256" key="2">
    <source>
        <dbReference type="ARBA" id="ARBA00022617"/>
    </source>
</evidence>
<comment type="caution">
    <text evidence="7">The sequence shown here is derived from an EMBL/GenBank/DDBJ whole genome shotgun (WGS) entry which is preliminary data.</text>
</comment>
<keyword evidence="3" id="KW-0479">Metal-binding</keyword>
<evidence type="ECO:0000313" key="7">
    <source>
        <dbReference type="EMBL" id="KAG5628969.1"/>
    </source>
</evidence>
<dbReference type="EMBL" id="JACXVP010000001">
    <property type="protein sequence ID" value="KAG5628969.1"/>
    <property type="molecule type" value="Genomic_DNA"/>
</dbReference>
<evidence type="ECO:0000256" key="4">
    <source>
        <dbReference type="ARBA" id="ARBA00023002"/>
    </source>
</evidence>
<dbReference type="SUPFAM" id="SSF48264">
    <property type="entry name" value="Cytochrome P450"/>
    <property type="match status" value="1"/>
</dbReference>
<accession>A0A9J6AX74</accession>
<keyword evidence="4" id="KW-0560">Oxidoreductase</keyword>
<dbReference type="PANTHER" id="PTHR47953">
    <property type="entry name" value="OS08G0105600 PROTEIN"/>
    <property type="match status" value="1"/>
</dbReference>
<gene>
    <name evidence="7" type="ORF">H5410_000686</name>
</gene>
<proteinExistence type="inferred from homology"/>
<name>A0A9J6AX74_SOLCO</name>
<dbReference type="InterPro" id="IPR036396">
    <property type="entry name" value="Cyt_P450_sf"/>
</dbReference>
<keyword evidence="5" id="KW-0408">Iron</keyword>
<dbReference type="GO" id="GO:0020037">
    <property type="term" value="F:heme binding"/>
    <property type="evidence" value="ECO:0007669"/>
    <property type="project" value="InterPro"/>
</dbReference>
<sequence>MRKICLLELLSAKNVKSFSSIRQDEVLRMIEIFRSSFGETVNATKKFYQFTSSMTCRATFGKVLKEQDELILLIKKTSKIVEGFNVADIFPSLKFLHVLCGMKGKIMDAHHELDAILENIINELKKNSELGGEGLVSTLLRLMKEGEDAGISDATVVSREISSPLAEENSNCVDNVESHPELFGTFIVEHSSHVDNLFDEMPTRVFTKEVQETSSDLEDIQPLKSLNEFFHSCCPMVVAKE</sequence>
<protein>
    <submittedName>
        <fullName evidence="7">Uncharacterized protein</fullName>
    </submittedName>
</protein>
<dbReference type="OrthoDB" id="2789670at2759"/>
<dbReference type="GO" id="GO:0004497">
    <property type="term" value="F:monooxygenase activity"/>
    <property type="evidence" value="ECO:0007669"/>
    <property type="project" value="UniProtKB-KW"/>
</dbReference>
<dbReference type="AlphaFoldDB" id="A0A9J6AX74"/>
<dbReference type="GO" id="GO:0005506">
    <property type="term" value="F:iron ion binding"/>
    <property type="evidence" value="ECO:0007669"/>
    <property type="project" value="InterPro"/>
</dbReference>
<evidence type="ECO:0000256" key="3">
    <source>
        <dbReference type="ARBA" id="ARBA00022723"/>
    </source>
</evidence>
<keyword evidence="2" id="KW-0349">Heme</keyword>
<reference evidence="7 8" key="1">
    <citation type="submission" date="2020-09" db="EMBL/GenBank/DDBJ databases">
        <title>De no assembly of potato wild relative species, Solanum commersonii.</title>
        <authorList>
            <person name="Cho K."/>
        </authorList>
    </citation>
    <scope>NUCLEOTIDE SEQUENCE [LARGE SCALE GENOMIC DNA]</scope>
    <source>
        <strain evidence="7">LZ3.2</strain>
        <tissue evidence="7">Leaf</tissue>
    </source>
</reference>
<dbReference type="PANTHER" id="PTHR47953:SF16">
    <property type="entry name" value="CYTOCHROME P450 71D8"/>
    <property type="match status" value="1"/>
</dbReference>
<dbReference type="Gene3D" id="1.10.630.10">
    <property type="entry name" value="Cytochrome P450"/>
    <property type="match status" value="1"/>
</dbReference>
<dbReference type="InterPro" id="IPR052306">
    <property type="entry name" value="CYP450_71D"/>
</dbReference>
<keyword evidence="8" id="KW-1185">Reference proteome</keyword>
<dbReference type="GO" id="GO:0016705">
    <property type="term" value="F:oxidoreductase activity, acting on paired donors, with incorporation or reduction of molecular oxygen"/>
    <property type="evidence" value="ECO:0007669"/>
    <property type="project" value="InterPro"/>
</dbReference>
<comment type="similarity">
    <text evidence="1">Belongs to the cytochrome P450 family.</text>
</comment>